<proteinExistence type="predicted"/>
<evidence type="ECO:0000313" key="2">
    <source>
        <dbReference type="EMBL" id="KAF7190328.1"/>
    </source>
</evidence>
<dbReference type="AlphaFoldDB" id="A0A8H6RG66"/>
<dbReference type="EMBL" id="JABCIY010000175">
    <property type="protein sequence ID" value="KAF7190328.1"/>
    <property type="molecule type" value="Genomic_DNA"/>
</dbReference>
<evidence type="ECO:0000313" key="3">
    <source>
        <dbReference type="Proteomes" id="UP000660729"/>
    </source>
</evidence>
<sequence length="273" mass="31132">MAVSQELGDTQLNTGFAPPVTRSSGKRKSTGTAAARAEELESSPKRNKSSLPFSQMVTLQIGDNKDTCFIVPKHFICAKSELVRSDIDFWMARIGRTRDVIFVPGLCPTGFQVYLNWVYRDRVDYELLDTDTDRADDGCKDQMCSIECRGNRKSILAKRIRLHEMAIKLRDSALQETLIDDMIAKGCHLHIDDALIKECLSRGYDTKSPLIQWMADVYIAKVEGEHFTHKTDLPSGFLLFVMERLKARSKNDDLNEFPAWDGRYQYHEIKEEA</sequence>
<protein>
    <recommendedName>
        <fullName evidence="4">BTB domain-containing protein</fullName>
    </recommendedName>
</protein>
<name>A0A8H6RG66_9PEZI</name>
<gene>
    <name evidence="2" type="ORF">HII31_08659</name>
</gene>
<accession>A0A8H6RG66</accession>
<comment type="caution">
    <text evidence="2">The sequence shown here is derived from an EMBL/GenBank/DDBJ whole genome shotgun (WGS) entry which is preliminary data.</text>
</comment>
<dbReference type="OrthoDB" id="1022638at2759"/>
<evidence type="ECO:0000256" key="1">
    <source>
        <dbReference type="SAM" id="MobiDB-lite"/>
    </source>
</evidence>
<organism evidence="2 3">
    <name type="scientific">Pseudocercospora fuligena</name>
    <dbReference type="NCBI Taxonomy" id="685502"/>
    <lineage>
        <taxon>Eukaryota</taxon>
        <taxon>Fungi</taxon>
        <taxon>Dikarya</taxon>
        <taxon>Ascomycota</taxon>
        <taxon>Pezizomycotina</taxon>
        <taxon>Dothideomycetes</taxon>
        <taxon>Dothideomycetidae</taxon>
        <taxon>Mycosphaerellales</taxon>
        <taxon>Mycosphaerellaceae</taxon>
        <taxon>Pseudocercospora</taxon>
    </lineage>
</organism>
<feature type="region of interest" description="Disordered" evidence="1">
    <location>
        <begin position="1"/>
        <end position="49"/>
    </location>
</feature>
<evidence type="ECO:0008006" key="4">
    <source>
        <dbReference type="Google" id="ProtNLM"/>
    </source>
</evidence>
<dbReference type="Proteomes" id="UP000660729">
    <property type="component" value="Unassembled WGS sequence"/>
</dbReference>
<keyword evidence="3" id="KW-1185">Reference proteome</keyword>
<reference evidence="2" key="1">
    <citation type="submission" date="2020-04" db="EMBL/GenBank/DDBJ databases">
        <title>Draft genome resource of the tomato pathogen Pseudocercospora fuligena.</title>
        <authorList>
            <person name="Zaccaron A."/>
        </authorList>
    </citation>
    <scope>NUCLEOTIDE SEQUENCE</scope>
    <source>
        <strain evidence="2">PF001</strain>
    </source>
</reference>